<gene>
    <name evidence="1" type="ORF">GCM10022197_38710</name>
</gene>
<comment type="caution">
    <text evidence="1">The sequence shown here is derived from an EMBL/GenBank/DDBJ whole genome shotgun (WGS) entry which is preliminary data.</text>
</comment>
<accession>A0ABP6Y5E9</accession>
<organism evidence="1 2">
    <name type="scientific">Microlunatus spumicola</name>
    <dbReference type="NCBI Taxonomy" id="81499"/>
    <lineage>
        <taxon>Bacteria</taxon>
        <taxon>Bacillati</taxon>
        <taxon>Actinomycetota</taxon>
        <taxon>Actinomycetes</taxon>
        <taxon>Propionibacteriales</taxon>
        <taxon>Propionibacteriaceae</taxon>
        <taxon>Microlunatus</taxon>
    </lineage>
</organism>
<name>A0ABP6Y5E9_9ACTN</name>
<evidence type="ECO:0000313" key="1">
    <source>
        <dbReference type="EMBL" id="GAA3577659.1"/>
    </source>
</evidence>
<dbReference type="EMBL" id="BAAAYR010000005">
    <property type="protein sequence ID" value="GAA3577659.1"/>
    <property type="molecule type" value="Genomic_DNA"/>
</dbReference>
<dbReference type="InterPro" id="IPR011200">
    <property type="entry name" value="UCP012608"/>
</dbReference>
<reference evidence="2" key="1">
    <citation type="journal article" date="2019" name="Int. J. Syst. Evol. Microbiol.">
        <title>The Global Catalogue of Microorganisms (GCM) 10K type strain sequencing project: providing services to taxonomists for standard genome sequencing and annotation.</title>
        <authorList>
            <consortium name="The Broad Institute Genomics Platform"/>
            <consortium name="The Broad Institute Genome Sequencing Center for Infectious Disease"/>
            <person name="Wu L."/>
            <person name="Ma J."/>
        </authorList>
    </citation>
    <scope>NUCLEOTIDE SEQUENCE [LARGE SCALE GENOMIC DNA]</scope>
    <source>
        <strain evidence="2">JCM 16540</strain>
    </source>
</reference>
<dbReference type="Pfam" id="PF10094">
    <property type="entry name" value="DUF2332"/>
    <property type="match status" value="1"/>
</dbReference>
<evidence type="ECO:0008006" key="3">
    <source>
        <dbReference type="Google" id="ProtNLM"/>
    </source>
</evidence>
<dbReference type="Proteomes" id="UP001500767">
    <property type="component" value="Unassembled WGS sequence"/>
</dbReference>
<evidence type="ECO:0000313" key="2">
    <source>
        <dbReference type="Proteomes" id="UP001500767"/>
    </source>
</evidence>
<sequence>MPTAPLPVAWRAGVDISPVDVRDDAAVAWLETCVWPEQEERRERLRAAVAIARADPPRITQGDLLELVDDQVAEASEHGSVVVFHSAVAMYLDRAGREALVERMLGLVAAGRCHWVSNELGDVLPGVTASATAPPDDRLSFVLGVDGQAVALTHQHGAGIRWL</sequence>
<protein>
    <recommendedName>
        <fullName evidence="3">DUF2332 domain-containing protein</fullName>
    </recommendedName>
</protein>
<proteinExistence type="predicted"/>
<keyword evidence="2" id="KW-1185">Reference proteome</keyword>